<evidence type="ECO:0000313" key="3">
    <source>
        <dbReference type="Proteomes" id="UP001642360"/>
    </source>
</evidence>
<feature type="region of interest" description="Disordered" evidence="1">
    <location>
        <begin position="36"/>
        <end position="91"/>
    </location>
</feature>
<gene>
    <name evidence="2" type="ORF">ILEXP_LOCUS26859</name>
</gene>
<proteinExistence type="predicted"/>
<protein>
    <submittedName>
        <fullName evidence="2">Uncharacterized protein</fullName>
    </submittedName>
</protein>
<dbReference type="PANTHER" id="PTHR37258">
    <property type="entry name" value="FANTOM PROTEIN"/>
    <property type="match status" value="1"/>
</dbReference>
<feature type="compositionally biased region" description="Basic and acidic residues" evidence="1">
    <location>
        <begin position="75"/>
        <end position="91"/>
    </location>
</feature>
<feature type="region of interest" description="Disordered" evidence="1">
    <location>
        <begin position="131"/>
        <end position="196"/>
    </location>
</feature>
<feature type="compositionally biased region" description="Polar residues" evidence="1">
    <location>
        <begin position="156"/>
        <end position="165"/>
    </location>
</feature>
<organism evidence="2 3">
    <name type="scientific">Ilex paraguariensis</name>
    <name type="common">yerba mate</name>
    <dbReference type="NCBI Taxonomy" id="185542"/>
    <lineage>
        <taxon>Eukaryota</taxon>
        <taxon>Viridiplantae</taxon>
        <taxon>Streptophyta</taxon>
        <taxon>Embryophyta</taxon>
        <taxon>Tracheophyta</taxon>
        <taxon>Spermatophyta</taxon>
        <taxon>Magnoliopsida</taxon>
        <taxon>eudicotyledons</taxon>
        <taxon>Gunneridae</taxon>
        <taxon>Pentapetalae</taxon>
        <taxon>asterids</taxon>
        <taxon>campanulids</taxon>
        <taxon>Aquifoliales</taxon>
        <taxon>Aquifoliaceae</taxon>
        <taxon>Ilex</taxon>
    </lineage>
</organism>
<dbReference type="AlphaFoldDB" id="A0ABC8SM24"/>
<sequence length="359" mass="39833">MLCSISTGKCGSKWLDRLRSSKGFPADDDLDLGQFLNHHNPNVSNSSDTEAADSNTNNIGPKLNLNSSSQLDKLPVLDRSRTPETSNRNESKELVSVLNNVLAELFVMGDVDNFPRINRKKSFRKQPNPRICVASTSTNTDENTCQDDFRREEDNSPTLPSSGDNSRVEINGATDHMKSTEEEEEEEEEYGNVGEEEEKCHADLSKFSKTEVTVIDTSCPSWKFEKLLFRNRNVWKVRDKKSKAINLGKKKRKANVLDDCAEEKKAKVSVGQCSSSMEGNYGEEGPMPPNEVHHQSDEVEEGCKETVAILPQVPTKRLPSKLKKEGSSVVLVKSIPTSKKNGASIGKSCLEATQKLLKA</sequence>
<feature type="region of interest" description="Disordered" evidence="1">
    <location>
        <begin position="279"/>
        <end position="298"/>
    </location>
</feature>
<dbReference type="EMBL" id="CAUOFW020003147">
    <property type="protein sequence ID" value="CAK9158242.1"/>
    <property type="molecule type" value="Genomic_DNA"/>
</dbReference>
<feature type="compositionally biased region" description="Acidic residues" evidence="1">
    <location>
        <begin position="181"/>
        <end position="196"/>
    </location>
</feature>
<accession>A0ABC8SM24</accession>
<evidence type="ECO:0000256" key="1">
    <source>
        <dbReference type="SAM" id="MobiDB-lite"/>
    </source>
</evidence>
<name>A0ABC8SM24_9AQUA</name>
<dbReference type="Proteomes" id="UP001642360">
    <property type="component" value="Unassembled WGS sequence"/>
</dbReference>
<dbReference type="PANTHER" id="PTHR37258:SF1">
    <property type="entry name" value="FANTOM PROTEIN"/>
    <property type="match status" value="1"/>
</dbReference>
<comment type="caution">
    <text evidence="2">The sequence shown here is derived from an EMBL/GenBank/DDBJ whole genome shotgun (WGS) entry which is preliminary data.</text>
</comment>
<keyword evidence="3" id="KW-1185">Reference proteome</keyword>
<evidence type="ECO:0000313" key="2">
    <source>
        <dbReference type="EMBL" id="CAK9158242.1"/>
    </source>
</evidence>
<reference evidence="2 3" key="1">
    <citation type="submission" date="2024-02" db="EMBL/GenBank/DDBJ databases">
        <authorList>
            <person name="Vignale AGUSTIN F."/>
            <person name="Sosa J E."/>
            <person name="Modenutti C."/>
        </authorList>
    </citation>
    <scope>NUCLEOTIDE SEQUENCE [LARGE SCALE GENOMIC DNA]</scope>
</reference>
<feature type="compositionally biased region" description="Polar residues" evidence="1">
    <location>
        <begin position="37"/>
        <end position="71"/>
    </location>
</feature>
<feature type="compositionally biased region" description="Polar residues" evidence="1">
    <location>
        <begin position="134"/>
        <end position="143"/>
    </location>
</feature>